<reference evidence="11" key="1">
    <citation type="submission" date="2025-08" db="UniProtKB">
        <authorList>
            <consortium name="Ensembl"/>
        </authorList>
    </citation>
    <scope>IDENTIFICATION</scope>
</reference>
<dbReference type="GO" id="GO:0016020">
    <property type="term" value="C:membrane"/>
    <property type="evidence" value="ECO:0007669"/>
    <property type="project" value="UniProtKB-SubCell"/>
</dbReference>
<keyword evidence="5" id="KW-1015">Disulfide bond</keyword>
<evidence type="ECO:0000256" key="3">
    <source>
        <dbReference type="ARBA" id="ARBA00022737"/>
    </source>
</evidence>
<dbReference type="GO" id="GO:0007157">
    <property type="term" value="P:heterophilic cell-cell adhesion via plasma membrane cell adhesion molecules"/>
    <property type="evidence" value="ECO:0007669"/>
    <property type="project" value="TreeGrafter"/>
</dbReference>
<feature type="region of interest" description="Disordered" evidence="7">
    <location>
        <begin position="422"/>
        <end position="457"/>
    </location>
</feature>
<name>A0A671N4A9_9TELE</name>
<feature type="domain" description="Ig-like" evidence="10">
    <location>
        <begin position="30"/>
        <end position="141"/>
    </location>
</feature>
<dbReference type="InterPro" id="IPR013106">
    <property type="entry name" value="Ig_V-set"/>
</dbReference>
<keyword evidence="8" id="KW-1133">Transmembrane helix</keyword>
<proteinExistence type="predicted"/>
<feature type="domain" description="Ig-like" evidence="10">
    <location>
        <begin position="239"/>
        <end position="326"/>
    </location>
</feature>
<evidence type="ECO:0000313" key="11">
    <source>
        <dbReference type="Ensembl" id="ENSSANP00000040770.1"/>
    </source>
</evidence>
<keyword evidence="8" id="KW-0812">Transmembrane</keyword>
<dbReference type="PANTHER" id="PTHR23277">
    <property type="entry name" value="NECTIN-RELATED"/>
    <property type="match status" value="1"/>
</dbReference>
<comment type="subcellular location">
    <subcellularLocation>
        <location evidence="1">Membrane</location>
    </subcellularLocation>
</comment>
<dbReference type="InterPro" id="IPR036179">
    <property type="entry name" value="Ig-like_dom_sf"/>
</dbReference>
<reference evidence="11" key="2">
    <citation type="submission" date="2025-09" db="UniProtKB">
        <authorList>
            <consortium name="Ensembl"/>
        </authorList>
    </citation>
    <scope>IDENTIFICATION</scope>
</reference>
<dbReference type="SMART" id="SM00409">
    <property type="entry name" value="IG"/>
    <property type="match status" value="2"/>
</dbReference>
<evidence type="ECO:0000256" key="9">
    <source>
        <dbReference type="SAM" id="SignalP"/>
    </source>
</evidence>
<evidence type="ECO:0000256" key="5">
    <source>
        <dbReference type="ARBA" id="ARBA00023157"/>
    </source>
</evidence>
<organism evidence="11 12">
    <name type="scientific">Sinocyclocheilus anshuiensis</name>
    <dbReference type="NCBI Taxonomy" id="1608454"/>
    <lineage>
        <taxon>Eukaryota</taxon>
        <taxon>Metazoa</taxon>
        <taxon>Chordata</taxon>
        <taxon>Craniata</taxon>
        <taxon>Vertebrata</taxon>
        <taxon>Euteleostomi</taxon>
        <taxon>Actinopterygii</taxon>
        <taxon>Neopterygii</taxon>
        <taxon>Teleostei</taxon>
        <taxon>Ostariophysi</taxon>
        <taxon>Cypriniformes</taxon>
        <taxon>Cyprinidae</taxon>
        <taxon>Cyprininae</taxon>
        <taxon>Sinocyclocheilus</taxon>
    </lineage>
</organism>
<evidence type="ECO:0000256" key="7">
    <source>
        <dbReference type="SAM" id="MobiDB-lite"/>
    </source>
</evidence>
<dbReference type="PANTHER" id="PTHR23277:SF11">
    <property type="entry name" value="NECTIN-4"/>
    <property type="match status" value="1"/>
</dbReference>
<dbReference type="GO" id="GO:0005912">
    <property type="term" value="C:adherens junction"/>
    <property type="evidence" value="ECO:0007669"/>
    <property type="project" value="TreeGrafter"/>
</dbReference>
<protein>
    <submittedName>
        <fullName evidence="11">Nectin-4-like</fullName>
    </submittedName>
</protein>
<evidence type="ECO:0000256" key="8">
    <source>
        <dbReference type="SAM" id="Phobius"/>
    </source>
</evidence>
<evidence type="ECO:0000256" key="2">
    <source>
        <dbReference type="ARBA" id="ARBA00022729"/>
    </source>
</evidence>
<dbReference type="InterPro" id="IPR051427">
    <property type="entry name" value="Nectin/Nectin-like"/>
</dbReference>
<evidence type="ECO:0000313" key="12">
    <source>
        <dbReference type="Proteomes" id="UP000472260"/>
    </source>
</evidence>
<dbReference type="InterPro" id="IPR007110">
    <property type="entry name" value="Ig-like_dom"/>
</dbReference>
<dbReference type="Pfam" id="PF13927">
    <property type="entry name" value="Ig_3"/>
    <property type="match status" value="1"/>
</dbReference>
<dbReference type="Proteomes" id="UP000472260">
    <property type="component" value="Unassembled WGS sequence"/>
</dbReference>
<dbReference type="GO" id="GO:0007156">
    <property type="term" value="P:homophilic cell adhesion via plasma membrane adhesion molecules"/>
    <property type="evidence" value="ECO:0007669"/>
    <property type="project" value="TreeGrafter"/>
</dbReference>
<dbReference type="GeneID" id="107683506"/>
<feature type="region of interest" description="Disordered" evidence="7">
    <location>
        <begin position="510"/>
        <end position="581"/>
    </location>
</feature>
<evidence type="ECO:0000256" key="1">
    <source>
        <dbReference type="ARBA" id="ARBA00004370"/>
    </source>
</evidence>
<dbReference type="SUPFAM" id="SSF48726">
    <property type="entry name" value="Immunoglobulin"/>
    <property type="match status" value="2"/>
</dbReference>
<dbReference type="Gene3D" id="2.60.40.10">
    <property type="entry name" value="Immunoglobulins"/>
    <property type="match status" value="3"/>
</dbReference>
<keyword evidence="6" id="KW-0325">Glycoprotein</keyword>
<gene>
    <name evidence="11" type="primary">LOC107683506</name>
</gene>
<feature type="transmembrane region" description="Helical" evidence="8">
    <location>
        <begin position="337"/>
        <end position="361"/>
    </location>
</feature>
<keyword evidence="4 8" id="KW-0472">Membrane</keyword>
<dbReference type="KEGG" id="sanh:107683506"/>
<keyword evidence="12" id="KW-1185">Reference proteome</keyword>
<dbReference type="OrthoDB" id="8872282at2759"/>
<dbReference type="AlphaFoldDB" id="A0A671N4A9"/>
<feature type="signal peptide" evidence="9">
    <location>
        <begin position="1"/>
        <end position="22"/>
    </location>
</feature>
<dbReference type="Pfam" id="PF07686">
    <property type="entry name" value="V-set"/>
    <property type="match status" value="1"/>
</dbReference>
<feature type="compositionally biased region" description="Polar residues" evidence="7">
    <location>
        <begin position="572"/>
        <end position="581"/>
    </location>
</feature>
<accession>A0A671N4A9</accession>
<keyword evidence="2 9" id="KW-0732">Signal</keyword>
<keyword evidence="3" id="KW-0677">Repeat</keyword>
<dbReference type="RefSeq" id="XP_016335046.1">
    <property type="nucleotide sequence ID" value="XM_016479560.1"/>
</dbReference>
<sequence>MKTVSYILAALIIWNSAACVSGEQEHFLEPSESPWTLQSLAEEETRLPCRFNVSNSEIKVVQVMWIRENSNGGEEQIITAHFSEGQTESPAYTGRARFATSDPIADSALILMGTRSADEGKYICKIATFPAGNFETEILVTVWIKPITSLQPFVLVEGQSFRSAAICRSVAKPMAGLSWDTELAGQSQNRSSDGDVASIQFSLHPLRNMNGQKLDCLVWHPSQKGPVRFSNNLVVHYPPNALISGYDDNWYAEMQEATLQCSGQGNPEPQRFNWTRKDEALPEGVTVEGGTLRFSRPLSLTDQGVYVCTTTNEVGSGKAEIRINISESSPRNALVNYLMMIIIAGVAAVIVLTLIIVIISVNRYYKRKNQQLAIELVAKKEEISTLSRQASIRRVNSGSTDNRYSDDNNPLRVEGTIRTSFSSLDRPRSRDSRSTLGGVDSLGRPAIYNTSRRGRDKLMDRTEKEAQLMMESYEQDSNVSQETQLLPPLHPSSYSMEQAVEIVRSRNGSAILPAEGRPQSGGSSRGGSRGHHSPLVSMYPTLTDEEEEDSVSPTDSGVHRGLIETDGFENGGSETASSQISEALSSHFEHTNGTLWPKSKPNNILLPANTTLFLPPHSPTIHKAQIV</sequence>
<evidence type="ECO:0000256" key="6">
    <source>
        <dbReference type="ARBA" id="ARBA00023180"/>
    </source>
</evidence>
<dbReference type="InterPro" id="IPR013783">
    <property type="entry name" value="Ig-like_fold"/>
</dbReference>
<feature type="chain" id="PRO_5025331567" evidence="9">
    <location>
        <begin position="23"/>
        <end position="627"/>
    </location>
</feature>
<dbReference type="InterPro" id="IPR003598">
    <property type="entry name" value="Ig_sub2"/>
</dbReference>
<dbReference type="InterPro" id="IPR003599">
    <property type="entry name" value="Ig_sub"/>
</dbReference>
<dbReference type="SMART" id="SM00408">
    <property type="entry name" value="IGc2"/>
    <property type="match status" value="1"/>
</dbReference>
<dbReference type="Ensembl" id="ENSSANT00000043410.1">
    <property type="protein sequence ID" value="ENSSANP00000040770.1"/>
    <property type="gene ID" value="ENSSANG00000020749.1"/>
</dbReference>
<evidence type="ECO:0000256" key="4">
    <source>
        <dbReference type="ARBA" id="ARBA00023136"/>
    </source>
</evidence>
<evidence type="ECO:0000259" key="10">
    <source>
        <dbReference type="PROSITE" id="PS50835"/>
    </source>
</evidence>
<dbReference type="PROSITE" id="PS50835">
    <property type="entry name" value="IG_LIKE"/>
    <property type="match status" value="2"/>
</dbReference>